<sequence>MTAAPGPVGRGEAIAFEGEGTALSFDAIACPPPPLRGIEPGAAVALHLADPVKLAWALAHLGGRAGRLVLVAADTAPALLAPLLAEAGADLLLTDRDGLPALPARALRWDGLAEPTGPALPPVGIETEWVLATSGTTGAPKLVQHGWASLTRTVRRGGAPQRWGQVYNLCRFAGLQVFVQSLLSRSTLVLPRLDRPLAEQVATLARGGVTALSATPTLWRKILMLPESASLPLRQVTLGGEIADGFILGALAERFPRARVVHIYASTEAGAAFSVKDGLPGFPAAYLDPGSPAGALLEVREGRLFVHNGGVRPGYLGGARFADERGFVDTGDMVERRGDRFHFLGRANGMINVGGNKLYPEEVENVLLAHPAIRFARVAAQRSPIMGQLVTAEVVPAAANAPDPAGGRELVKALRHHCQDRLEPWKVPALIRVVAALGPNAGGKLERRPAGRAA</sequence>
<dbReference type="InterPro" id="IPR020845">
    <property type="entry name" value="AMP-binding_CS"/>
</dbReference>
<evidence type="ECO:0000313" key="10">
    <source>
        <dbReference type="EMBL" id="TPG56882.1"/>
    </source>
</evidence>
<dbReference type="EMBL" id="RCZP01000010">
    <property type="protein sequence ID" value="TPG56882.1"/>
    <property type="molecule type" value="Genomic_DNA"/>
</dbReference>
<gene>
    <name evidence="10" type="ORF">EAH89_12465</name>
</gene>
<accession>A0A502G5J7</accession>
<dbReference type="CDD" id="cd04433">
    <property type="entry name" value="AFD_class_I"/>
    <property type="match status" value="1"/>
</dbReference>
<feature type="domain" description="AMP-dependent synthetase/ligase" evidence="8">
    <location>
        <begin position="129"/>
        <end position="275"/>
    </location>
</feature>
<dbReference type="InterPro" id="IPR042099">
    <property type="entry name" value="ANL_N_sf"/>
</dbReference>
<evidence type="ECO:0000256" key="5">
    <source>
        <dbReference type="ARBA" id="ARBA00026121"/>
    </source>
</evidence>
<dbReference type="Gene3D" id="3.30.300.30">
    <property type="match status" value="1"/>
</dbReference>
<evidence type="ECO:0000256" key="4">
    <source>
        <dbReference type="ARBA" id="ARBA00023136"/>
    </source>
</evidence>
<organism evidence="10 11">
    <name type="scientific">Muricoccus nepalensis</name>
    <dbReference type="NCBI Taxonomy" id="1854500"/>
    <lineage>
        <taxon>Bacteria</taxon>
        <taxon>Pseudomonadati</taxon>
        <taxon>Pseudomonadota</taxon>
        <taxon>Alphaproteobacteria</taxon>
        <taxon>Acetobacterales</taxon>
        <taxon>Roseomonadaceae</taxon>
        <taxon>Muricoccus</taxon>
    </lineage>
</organism>
<dbReference type="Proteomes" id="UP000317078">
    <property type="component" value="Unassembled WGS sequence"/>
</dbReference>
<evidence type="ECO:0000256" key="6">
    <source>
        <dbReference type="ARBA" id="ARBA00039545"/>
    </source>
</evidence>
<dbReference type="GO" id="GO:0004467">
    <property type="term" value="F:long-chain fatty acid-CoA ligase activity"/>
    <property type="evidence" value="ECO:0007669"/>
    <property type="project" value="UniProtKB-EC"/>
</dbReference>
<keyword evidence="3 10" id="KW-0436">Ligase</keyword>
<dbReference type="PANTHER" id="PTHR43767">
    <property type="entry name" value="LONG-CHAIN-FATTY-ACID--COA LIGASE"/>
    <property type="match status" value="1"/>
</dbReference>
<keyword evidence="11" id="KW-1185">Reference proteome</keyword>
<feature type="domain" description="AMP-binding enzyme C-terminal" evidence="9">
    <location>
        <begin position="362"/>
        <end position="443"/>
    </location>
</feature>
<evidence type="ECO:0000313" key="11">
    <source>
        <dbReference type="Proteomes" id="UP000317078"/>
    </source>
</evidence>
<evidence type="ECO:0000256" key="2">
    <source>
        <dbReference type="ARBA" id="ARBA00005005"/>
    </source>
</evidence>
<comment type="pathway">
    <text evidence="2">Lipid metabolism; fatty acid beta-oxidation.</text>
</comment>
<proteinExistence type="predicted"/>
<keyword evidence="4" id="KW-0472">Membrane</keyword>
<dbReference type="InterPro" id="IPR000873">
    <property type="entry name" value="AMP-dep_synth/lig_dom"/>
</dbReference>
<dbReference type="PANTHER" id="PTHR43767:SF8">
    <property type="entry name" value="LONG-CHAIN-FATTY-ACID--COA LIGASE"/>
    <property type="match status" value="1"/>
</dbReference>
<dbReference type="GO" id="GO:0016020">
    <property type="term" value="C:membrane"/>
    <property type="evidence" value="ECO:0007669"/>
    <property type="project" value="UniProtKB-SubCell"/>
</dbReference>
<dbReference type="Pfam" id="PF13193">
    <property type="entry name" value="AMP-binding_C"/>
    <property type="match status" value="1"/>
</dbReference>
<dbReference type="InterPro" id="IPR025110">
    <property type="entry name" value="AMP-bd_C"/>
</dbReference>
<dbReference type="Gene3D" id="3.40.50.12780">
    <property type="entry name" value="N-terminal domain of ligase-like"/>
    <property type="match status" value="1"/>
</dbReference>
<dbReference type="SUPFAM" id="SSF56801">
    <property type="entry name" value="Acetyl-CoA synthetase-like"/>
    <property type="match status" value="1"/>
</dbReference>
<comment type="caution">
    <text evidence="10">The sequence shown here is derived from an EMBL/GenBank/DDBJ whole genome shotgun (WGS) entry which is preliminary data.</text>
</comment>
<protein>
    <recommendedName>
        <fullName evidence="6">Long-chain-fatty-acid--CoA ligase</fullName>
        <ecNumber evidence="5">6.2.1.3</ecNumber>
    </recommendedName>
    <alternativeName>
        <fullName evidence="7">Long-chain acyl-CoA synthetase</fullName>
    </alternativeName>
</protein>
<evidence type="ECO:0000256" key="7">
    <source>
        <dbReference type="ARBA" id="ARBA00042773"/>
    </source>
</evidence>
<dbReference type="PROSITE" id="PS00455">
    <property type="entry name" value="AMP_BINDING"/>
    <property type="match status" value="1"/>
</dbReference>
<evidence type="ECO:0000256" key="3">
    <source>
        <dbReference type="ARBA" id="ARBA00022598"/>
    </source>
</evidence>
<dbReference type="OrthoDB" id="7055148at2"/>
<evidence type="ECO:0000259" key="9">
    <source>
        <dbReference type="Pfam" id="PF13193"/>
    </source>
</evidence>
<dbReference type="RefSeq" id="WP_140883488.1">
    <property type="nucleotide sequence ID" value="NZ_RCZP01000010.1"/>
</dbReference>
<dbReference type="InterPro" id="IPR045851">
    <property type="entry name" value="AMP-bd_C_sf"/>
</dbReference>
<evidence type="ECO:0000256" key="1">
    <source>
        <dbReference type="ARBA" id="ARBA00004170"/>
    </source>
</evidence>
<name>A0A502G5J7_9PROT</name>
<comment type="subcellular location">
    <subcellularLocation>
        <location evidence="1">Membrane</location>
        <topology evidence="1">Peripheral membrane protein</topology>
    </subcellularLocation>
</comment>
<dbReference type="EC" id="6.2.1.3" evidence="5"/>
<dbReference type="AlphaFoldDB" id="A0A502G5J7"/>
<dbReference type="InterPro" id="IPR050237">
    <property type="entry name" value="ATP-dep_AMP-bd_enzyme"/>
</dbReference>
<dbReference type="Pfam" id="PF00501">
    <property type="entry name" value="AMP-binding"/>
    <property type="match status" value="1"/>
</dbReference>
<reference evidence="10 11" key="1">
    <citation type="journal article" date="2019" name="Environ. Microbiol.">
        <title>Species interactions and distinct microbial communities in high Arctic permafrost affected cryosols are associated with the CH4 and CO2 gas fluxes.</title>
        <authorList>
            <person name="Altshuler I."/>
            <person name="Hamel J."/>
            <person name="Turney S."/>
            <person name="Magnuson E."/>
            <person name="Levesque R."/>
            <person name="Greer C."/>
            <person name="Whyte L.G."/>
        </authorList>
    </citation>
    <scope>NUCLEOTIDE SEQUENCE [LARGE SCALE GENOMIC DNA]</scope>
    <source>
        <strain evidence="10 11">S9.3B</strain>
    </source>
</reference>
<evidence type="ECO:0000259" key="8">
    <source>
        <dbReference type="Pfam" id="PF00501"/>
    </source>
</evidence>